<feature type="non-terminal residue" evidence="1">
    <location>
        <position position="1"/>
    </location>
</feature>
<name>A0A0F9CG35_9ZZZZ</name>
<evidence type="ECO:0000313" key="1">
    <source>
        <dbReference type="EMBL" id="KKK95641.1"/>
    </source>
</evidence>
<organism evidence="1">
    <name type="scientific">marine sediment metagenome</name>
    <dbReference type="NCBI Taxonomy" id="412755"/>
    <lineage>
        <taxon>unclassified sequences</taxon>
        <taxon>metagenomes</taxon>
        <taxon>ecological metagenomes</taxon>
    </lineage>
</organism>
<dbReference type="EMBL" id="LAZR01046822">
    <property type="protein sequence ID" value="KKK95641.1"/>
    <property type="molecule type" value="Genomic_DNA"/>
</dbReference>
<gene>
    <name evidence="1" type="ORF">LCGC14_2670750</name>
</gene>
<sequence length="97" mass="10460">AQESLISIGDTARKINPFGAELFWTRWEVSVALTPNFDIDQLRALNRSTAYAELTEGQPLNVGVPDRRIAAVEAKVDAGTASLIVNVGTRSVEGFEG</sequence>
<protein>
    <submittedName>
        <fullName evidence="1">Uncharacterized protein</fullName>
    </submittedName>
</protein>
<dbReference type="AlphaFoldDB" id="A0A0F9CG35"/>
<accession>A0A0F9CG35</accession>
<reference evidence="1" key="1">
    <citation type="journal article" date="2015" name="Nature">
        <title>Complex archaea that bridge the gap between prokaryotes and eukaryotes.</title>
        <authorList>
            <person name="Spang A."/>
            <person name="Saw J.H."/>
            <person name="Jorgensen S.L."/>
            <person name="Zaremba-Niedzwiedzka K."/>
            <person name="Martijn J."/>
            <person name="Lind A.E."/>
            <person name="van Eijk R."/>
            <person name="Schleper C."/>
            <person name="Guy L."/>
            <person name="Ettema T.J."/>
        </authorList>
    </citation>
    <scope>NUCLEOTIDE SEQUENCE</scope>
</reference>
<proteinExistence type="predicted"/>
<comment type="caution">
    <text evidence="1">The sequence shown here is derived from an EMBL/GenBank/DDBJ whole genome shotgun (WGS) entry which is preliminary data.</text>
</comment>